<evidence type="ECO:0000313" key="2">
    <source>
        <dbReference type="Proteomes" id="UP000019402"/>
    </source>
</evidence>
<protein>
    <submittedName>
        <fullName evidence="1">Uncharacterized protein</fullName>
    </submittedName>
</protein>
<comment type="caution">
    <text evidence="1">The sequence shown here is derived from an EMBL/GenBank/DDBJ whole genome shotgun (WGS) entry which is preliminary data.</text>
</comment>
<evidence type="ECO:0000313" key="1">
    <source>
        <dbReference type="EMBL" id="GAF05656.1"/>
    </source>
</evidence>
<proteinExistence type="predicted"/>
<accession>W7YLY2</accession>
<keyword evidence="2" id="KW-1185">Reference proteome</keyword>
<reference evidence="1 2" key="1">
    <citation type="journal article" date="2014" name="Genome Announc.">
        <title>Draft Genome Sequence of Cytophaga fermentans JCM 21142T, a Facultative Anaerobe Isolated from Marine Mud.</title>
        <authorList>
            <person name="Starns D."/>
            <person name="Oshima K."/>
            <person name="Suda W."/>
            <person name="Iino T."/>
            <person name="Yuki M."/>
            <person name="Inoue J."/>
            <person name="Kitamura K."/>
            <person name="Iida T."/>
            <person name="Darby A."/>
            <person name="Hattori M."/>
            <person name="Ohkuma M."/>
        </authorList>
    </citation>
    <scope>NUCLEOTIDE SEQUENCE [LARGE SCALE GENOMIC DNA]</scope>
    <source>
        <strain evidence="1 2">JCM 21142</strain>
    </source>
</reference>
<dbReference type="Proteomes" id="UP000019402">
    <property type="component" value="Unassembled WGS sequence"/>
</dbReference>
<dbReference type="EMBL" id="BAMD01000105">
    <property type="protein sequence ID" value="GAF05656.1"/>
    <property type="molecule type" value="Genomic_DNA"/>
</dbReference>
<dbReference type="AlphaFoldDB" id="W7YLY2"/>
<name>W7YLY2_9BACT</name>
<gene>
    <name evidence="1" type="ORF">JCM21142_104401</name>
</gene>
<sequence>MSFDKEERLNELYTEFNRTDEFYAQFRKQFNTVIIDVVLDYYPGFKQKDVLNDMIDQYASEILSATESVLYKDKNYPKYRKLEEIEYMDRFLNKEEVIANPDEFSETTHKIVKAFIVSQYQNIIHLSAQGFRLLERYMKMHLMAFISQFLSFVK</sequence>
<dbReference type="RefSeq" id="WP_027471215.1">
    <property type="nucleotide sequence ID" value="NZ_BAMD01000105.1"/>
</dbReference>
<dbReference type="OrthoDB" id="1121810at2"/>
<organism evidence="1 2">
    <name type="scientific">Saccharicrinis fermentans DSM 9555 = JCM 21142</name>
    <dbReference type="NCBI Taxonomy" id="869213"/>
    <lineage>
        <taxon>Bacteria</taxon>
        <taxon>Pseudomonadati</taxon>
        <taxon>Bacteroidota</taxon>
        <taxon>Bacteroidia</taxon>
        <taxon>Marinilabiliales</taxon>
        <taxon>Marinilabiliaceae</taxon>
        <taxon>Saccharicrinis</taxon>
    </lineage>
</organism>